<dbReference type="WBParaSite" id="L893_g1415.t2">
    <property type="protein sequence ID" value="L893_g1415.t2"/>
    <property type="gene ID" value="L893_g1415"/>
</dbReference>
<proteinExistence type="inferred from homology"/>
<evidence type="ECO:0000256" key="2">
    <source>
        <dbReference type="ARBA" id="ARBA00008232"/>
    </source>
</evidence>
<sequence>MQLRYPVTLFDGTNFIQMSAAAVQAAPCTSLHRWNSCRSDVLRSGLVTKTMTAPVSTFHRHHSTTQYPTQAKRFGGSTGRPQHHQQQQAMTGAHRQQLITPMQDVAQWLKGLRLHKYTEMLQAMSYDEMLSLDEECLLQRGVTTGARRKLVQCVNKLKERVPVLRSFVDAKGELLLDVNVVIDELRKMLATPMKPYDCGYQQQGFGAAMTDLDEKNLPGHIICVLERIYERRSRQRKNVESLVALLDVYDRINKHHAFTESQRKRVVGWRTAVVAMISQQQPDLLATRKRVSKDGALRKGYRNPRPHDSSQRSQKTLKVQRPEFGSSGDPLLDAQKNYQYWSRMQRSLEEQGPHCFQSTEEFLDLRQTIAMELKIAISQLEYYIEARQLEERRRNAQRPHDPFQQLFQSPTPYRRWSNGSGQDNNDVNCGRIQHNKPMFSVAPVTPISPPPCHYDVFRSYTQSQNLSFNDWNNVLSSIPPVRSPGSSTSSGSFPSLSDRSCAGSPPQALSPPVTSTHSPSPSMSSSESDENTDIIVYDFQEHTLEKCDLSKGLRYFRPEPEPELPSTLAPIGTGRKMKPRQESLFWGTAVAN</sequence>
<comment type="subcellular location">
    <subcellularLocation>
        <location evidence="1">Cytoplasm</location>
    </subcellularLocation>
</comment>
<dbReference type="Gene3D" id="1.25.40.170">
    <property type="entry name" value="Smaug, PHAT domain"/>
    <property type="match status" value="1"/>
</dbReference>
<feature type="compositionally biased region" description="Polar residues" evidence="5">
    <location>
        <begin position="405"/>
        <end position="427"/>
    </location>
</feature>
<dbReference type="InterPro" id="IPR050897">
    <property type="entry name" value="SMAUG/VTS1_RNA-bind"/>
</dbReference>
<evidence type="ECO:0000256" key="5">
    <source>
        <dbReference type="SAM" id="MobiDB-lite"/>
    </source>
</evidence>
<dbReference type="GO" id="GO:0000932">
    <property type="term" value="C:P-body"/>
    <property type="evidence" value="ECO:0007669"/>
    <property type="project" value="TreeGrafter"/>
</dbReference>
<dbReference type="AlphaFoldDB" id="A0A1I7Y9M0"/>
<evidence type="ECO:0000313" key="8">
    <source>
        <dbReference type="WBParaSite" id="L893_g1415.t2"/>
    </source>
</evidence>
<dbReference type="InterPro" id="IPR013761">
    <property type="entry name" value="SAM/pointed_sf"/>
</dbReference>
<feature type="region of interest" description="Disordered" evidence="5">
    <location>
        <begin position="394"/>
        <end position="428"/>
    </location>
</feature>
<evidence type="ECO:0000313" key="7">
    <source>
        <dbReference type="Proteomes" id="UP000095287"/>
    </source>
</evidence>
<comment type="similarity">
    <text evidence="2">Belongs to the SMAUG family.</text>
</comment>
<dbReference type="InterPro" id="IPR001660">
    <property type="entry name" value="SAM"/>
</dbReference>
<dbReference type="Pfam" id="PF00536">
    <property type="entry name" value="SAM_1"/>
    <property type="match status" value="1"/>
</dbReference>
<keyword evidence="3" id="KW-0963">Cytoplasm</keyword>
<keyword evidence="4" id="KW-0694">RNA-binding</keyword>
<name>A0A1I7Y9M0_9BILA</name>
<dbReference type="GO" id="GO:0003729">
    <property type="term" value="F:mRNA binding"/>
    <property type="evidence" value="ECO:0007669"/>
    <property type="project" value="TreeGrafter"/>
</dbReference>
<dbReference type="GO" id="GO:0030371">
    <property type="term" value="F:translation repressor activity"/>
    <property type="evidence" value="ECO:0007669"/>
    <property type="project" value="InterPro"/>
</dbReference>
<feature type="compositionally biased region" description="Low complexity" evidence="5">
    <location>
        <begin position="479"/>
        <end position="497"/>
    </location>
</feature>
<organism evidence="7 8">
    <name type="scientific">Steinernema glaseri</name>
    <dbReference type="NCBI Taxonomy" id="37863"/>
    <lineage>
        <taxon>Eukaryota</taxon>
        <taxon>Metazoa</taxon>
        <taxon>Ecdysozoa</taxon>
        <taxon>Nematoda</taxon>
        <taxon>Chromadorea</taxon>
        <taxon>Rhabditida</taxon>
        <taxon>Tylenchina</taxon>
        <taxon>Panagrolaimomorpha</taxon>
        <taxon>Strongyloidoidea</taxon>
        <taxon>Steinernematidae</taxon>
        <taxon>Steinernema</taxon>
    </lineage>
</organism>
<feature type="region of interest" description="Disordered" evidence="5">
    <location>
        <begin position="295"/>
        <end position="330"/>
    </location>
</feature>
<reference evidence="8" key="1">
    <citation type="submission" date="2016-11" db="UniProtKB">
        <authorList>
            <consortium name="WormBaseParasite"/>
        </authorList>
    </citation>
    <scope>IDENTIFICATION</scope>
</reference>
<evidence type="ECO:0000256" key="1">
    <source>
        <dbReference type="ARBA" id="ARBA00004496"/>
    </source>
</evidence>
<evidence type="ECO:0000259" key="6">
    <source>
        <dbReference type="SMART" id="SM00454"/>
    </source>
</evidence>
<dbReference type="SMART" id="SM00454">
    <property type="entry name" value="SAM"/>
    <property type="match status" value="1"/>
</dbReference>
<dbReference type="InterPro" id="IPR037093">
    <property type="entry name" value="PHAT_dom_sf"/>
</dbReference>
<evidence type="ECO:0000256" key="4">
    <source>
        <dbReference type="ARBA" id="ARBA00022884"/>
    </source>
</evidence>
<accession>A0A1I7Y9M0</accession>
<feature type="compositionally biased region" description="Low complexity" evidence="5">
    <location>
        <begin position="510"/>
        <end position="526"/>
    </location>
</feature>
<feature type="domain" description="SAM" evidence="6">
    <location>
        <begin position="97"/>
        <end position="160"/>
    </location>
</feature>
<keyword evidence="7" id="KW-1185">Reference proteome</keyword>
<evidence type="ECO:0000256" key="3">
    <source>
        <dbReference type="ARBA" id="ARBA00022490"/>
    </source>
</evidence>
<feature type="region of interest" description="Disordered" evidence="5">
    <location>
        <begin position="479"/>
        <end position="529"/>
    </location>
</feature>
<feature type="region of interest" description="Disordered" evidence="5">
    <location>
        <begin position="59"/>
        <end position="94"/>
    </location>
</feature>
<dbReference type="Proteomes" id="UP000095287">
    <property type="component" value="Unplaced"/>
</dbReference>
<dbReference type="Gene3D" id="1.10.150.50">
    <property type="entry name" value="Transcription Factor, Ets-1"/>
    <property type="match status" value="1"/>
</dbReference>
<dbReference type="SUPFAM" id="SSF47769">
    <property type="entry name" value="SAM/Pointed domain"/>
    <property type="match status" value="1"/>
</dbReference>
<dbReference type="PANTHER" id="PTHR12515:SF5">
    <property type="entry name" value="PROTEIN SMAUG"/>
    <property type="match status" value="1"/>
</dbReference>
<protein>
    <submittedName>
        <fullName evidence="8">SAM domain-containing protein</fullName>
    </submittedName>
</protein>
<dbReference type="PANTHER" id="PTHR12515">
    <property type="entry name" value="STERILE ALPHA MOTIF DOMAIN CONTAINING PROTEIN 4-RELATED"/>
    <property type="match status" value="1"/>
</dbReference>
<dbReference type="GO" id="GO:0000289">
    <property type="term" value="P:nuclear-transcribed mRNA poly(A) tail shortening"/>
    <property type="evidence" value="ECO:0007669"/>
    <property type="project" value="TreeGrafter"/>
</dbReference>